<dbReference type="AlphaFoldDB" id="A0AA87Z0D8"/>
<accession>A0AA87Z0D8</accession>
<organism evidence="1 2">
    <name type="scientific">Ficus carica</name>
    <name type="common">Common fig</name>
    <dbReference type="NCBI Taxonomy" id="3494"/>
    <lineage>
        <taxon>Eukaryota</taxon>
        <taxon>Viridiplantae</taxon>
        <taxon>Streptophyta</taxon>
        <taxon>Embryophyta</taxon>
        <taxon>Tracheophyta</taxon>
        <taxon>Spermatophyta</taxon>
        <taxon>Magnoliopsida</taxon>
        <taxon>eudicotyledons</taxon>
        <taxon>Gunneridae</taxon>
        <taxon>Pentapetalae</taxon>
        <taxon>rosids</taxon>
        <taxon>fabids</taxon>
        <taxon>Rosales</taxon>
        <taxon>Moraceae</taxon>
        <taxon>Ficeae</taxon>
        <taxon>Ficus</taxon>
    </lineage>
</organism>
<dbReference type="EMBL" id="BTGU01009668">
    <property type="protein sequence ID" value="GMN27048.1"/>
    <property type="molecule type" value="Genomic_DNA"/>
</dbReference>
<gene>
    <name evidence="1" type="ORF">TIFTF001_051558</name>
</gene>
<keyword evidence="2" id="KW-1185">Reference proteome</keyword>
<reference evidence="1" key="1">
    <citation type="submission" date="2023-07" db="EMBL/GenBank/DDBJ databases">
        <title>draft genome sequence of fig (Ficus carica).</title>
        <authorList>
            <person name="Takahashi T."/>
            <person name="Nishimura K."/>
        </authorList>
    </citation>
    <scope>NUCLEOTIDE SEQUENCE</scope>
</reference>
<dbReference type="Proteomes" id="UP001187192">
    <property type="component" value="Unassembled WGS sequence"/>
</dbReference>
<sequence length="99" mass="9430">MKGFFLLGGGGLLIGGSTSLGRGLVIVGGVVGLVTSHCLGSSGLRVGGPSLGVASQRRGGPGLRVGRIWLVGDVGWGGCISGLVEGGRTGSSPASGKGA</sequence>
<evidence type="ECO:0000313" key="2">
    <source>
        <dbReference type="Proteomes" id="UP001187192"/>
    </source>
</evidence>
<proteinExistence type="predicted"/>
<protein>
    <submittedName>
        <fullName evidence="1">Uncharacterized protein</fullName>
    </submittedName>
</protein>
<comment type="caution">
    <text evidence="1">The sequence shown here is derived from an EMBL/GenBank/DDBJ whole genome shotgun (WGS) entry which is preliminary data.</text>
</comment>
<name>A0AA87Z0D8_FICCA</name>
<evidence type="ECO:0000313" key="1">
    <source>
        <dbReference type="EMBL" id="GMN27048.1"/>
    </source>
</evidence>